<protein>
    <submittedName>
        <fullName evidence="3">Aste57867_23966 protein</fullName>
    </submittedName>
</protein>
<dbReference type="SUPFAM" id="SSF58038">
    <property type="entry name" value="SNARE fusion complex"/>
    <property type="match status" value="1"/>
</dbReference>
<dbReference type="Proteomes" id="UP000332933">
    <property type="component" value="Unassembled WGS sequence"/>
</dbReference>
<keyword evidence="1" id="KW-0472">Membrane</keyword>
<evidence type="ECO:0000313" key="4">
    <source>
        <dbReference type="Proteomes" id="UP000332933"/>
    </source>
</evidence>
<proteinExistence type="predicted"/>
<keyword evidence="4" id="KW-1185">Reference proteome</keyword>
<gene>
    <name evidence="3" type="primary">Aste57867_23966</name>
    <name evidence="2" type="ORF">As57867_023893</name>
    <name evidence="3" type="ORF">ASTE57867_23966</name>
</gene>
<reference evidence="3 4" key="1">
    <citation type="submission" date="2019-03" db="EMBL/GenBank/DDBJ databases">
        <authorList>
            <person name="Gaulin E."/>
            <person name="Dumas B."/>
        </authorList>
    </citation>
    <scope>NUCLEOTIDE SEQUENCE [LARGE SCALE GENOMIC DNA]</scope>
    <source>
        <strain evidence="3">CBS 568.67</strain>
    </source>
</reference>
<dbReference type="AlphaFoldDB" id="A0A485LQ91"/>
<dbReference type="Gene3D" id="1.20.5.110">
    <property type="match status" value="1"/>
</dbReference>
<dbReference type="EMBL" id="CAADRA010007354">
    <property type="protein sequence ID" value="VFU00609.1"/>
    <property type="molecule type" value="Genomic_DNA"/>
</dbReference>
<feature type="transmembrane region" description="Helical" evidence="1">
    <location>
        <begin position="136"/>
        <end position="154"/>
    </location>
</feature>
<sequence length="156" mass="17974">MAVEAVSIYYRKLRGRRPRAVHHLLRPLPPQITNMKGRNDYIKPDDEESLMTDRQLQQREMNRQDEDLDVLSSAVKKLGAMSNNISTELDYQNKSVFDPLKLDEINSETDRAQENLDIITKKTRELIKEAGGMKNMCIIIALSLLLVLLTYLVIMT</sequence>
<evidence type="ECO:0000313" key="3">
    <source>
        <dbReference type="EMBL" id="VFU00609.1"/>
    </source>
</evidence>
<keyword evidence="1" id="KW-0812">Transmembrane</keyword>
<evidence type="ECO:0000256" key="1">
    <source>
        <dbReference type="SAM" id="Phobius"/>
    </source>
</evidence>
<dbReference type="OrthoDB" id="546861at2759"/>
<accession>A0A485LQ91</accession>
<name>A0A485LQ91_9STRA</name>
<keyword evidence="1" id="KW-1133">Transmembrane helix</keyword>
<dbReference type="CDD" id="cd15841">
    <property type="entry name" value="SNARE_Qc"/>
    <property type="match status" value="1"/>
</dbReference>
<reference evidence="2" key="2">
    <citation type="submission" date="2019-06" db="EMBL/GenBank/DDBJ databases">
        <title>Genomics analysis of Aphanomyces spp. identifies a new class of oomycete effector associated with host adaptation.</title>
        <authorList>
            <person name="Gaulin E."/>
        </authorList>
    </citation>
    <scope>NUCLEOTIDE SEQUENCE</scope>
    <source>
        <strain evidence="2">CBS 578.67</strain>
    </source>
</reference>
<evidence type="ECO:0000313" key="2">
    <source>
        <dbReference type="EMBL" id="KAF0684045.1"/>
    </source>
</evidence>
<organism evidence="3 4">
    <name type="scientific">Aphanomyces stellatus</name>
    <dbReference type="NCBI Taxonomy" id="120398"/>
    <lineage>
        <taxon>Eukaryota</taxon>
        <taxon>Sar</taxon>
        <taxon>Stramenopiles</taxon>
        <taxon>Oomycota</taxon>
        <taxon>Saprolegniomycetes</taxon>
        <taxon>Saprolegniales</taxon>
        <taxon>Verrucalvaceae</taxon>
        <taxon>Aphanomyces</taxon>
    </lineage>
</organism>
<dbReference type="EMBL" id="VJMH01007328">
    <property type="protein sequence ID" value="KAF0684045.1"/>
    <property type="molecule type" value="Genomic_DNA"/>
</dbReference>